<evidence type="ECO:0000256" key="1">
    <source>
        <dbReference type="SAM" id="MobiDB-lite"/>
    </source>
</evidence>
<feature type="compositionally biased region" description="Basic and acidic residues" evidence="1">
    <location>
        <begin position="483"/>
        <end position="495"/>
    </location>
</feature>
<feature type="region of interest" description="Disordered" evidence="1">
    <location>
        <begin position="477"/>
        <end position="530"/>
    </location>
</feature>
<dbReference type="OrthoDB" id="3555480at2759"/>
<feature type="region of interest" description="Disordered" evidence="1">
    <location>
        <begin position="435"/>
        <end position="464"/>
    </location>
</feature>
<dbReference type="AlphaFoldDB" id="A0A8H7TIE4"/>
<feature type="region of interest" description="Disordered" evidence="1">
    <location>
        <begin position="625"/>
        <end position="654"/>
    </location>
</feature>
<feature type="compositionally biased region" description="Low complexity" evidence="1">
    <location>
        <begin position="216"/>
        <end position="234"/>
    </location>
</feature>
<feature type="compositionally biased region" description="Low complexity" evidence="1">
    <location>
        <begin position="71"/>
        <end position="128"/>
    </location>
</feature>
<dbReference type="Proteomes" id="UP000664132">
    <property type="component" value="Unassembled WGS sequence"/>
</dbReference>
<accession>A0A8H7TIE4</accession>
<gene>
    <name evidence="2" type="ORF">IFR04_007496</name>
</gene>
<organism evidence="2 3">
    <name type="scientific">Cadophora malorum</name>
    <dbReference type="NCBI Taxonomy" id="108018"/>
    <lineage>
        <taxon>Eukaryota</taxon>
        <taxon>Fungi</taxon>
        <taxon>Dikarya</taxon>
        <taxon>Ascomycota</taxon>
        <taxon>Pezizomycotina</taxon>
        <taxon>Leotiomycetes</taxon>
        <taxon>Helotiales</taxon>
        <taxon>Ploettnerulaceae</taxon>
        <taxon>Cadophora</taxon>
    </lineage>
</organism>
<dbReference type="EMBL" id="JAFJYH010000107">
    <property type="protein sequence ID" value="KAG4419348.1"/>
    <property type="molecule type" value="Genomic_DNA"/>
</dbReference>
<feature type="compositionally biased region" description="Pro residues" evidence="1">
    <location>
        <begin position="52"/>
        <end position="70"/>
    </location>
</feature>
<proteinExistence type="predicted"/>
<evidence type="ECO:0000313" key="3">
    <source>
        <dbReference type="Proteomes" id="UP000664132"/>
    </source>
</evidence>
<feature type="compositionally biased region" description="Acidic residues" evidence="1">
    <location>
        <begin position="21"/>
        <end position="46"/>
    </location>
</feature>
<keyword evidence="3" id="KW-1185">Reference proteome</keyword>
<evidence type="ECO:0000313" key="2">
    <source>
        <dbReference type="EMBL" id="KAG4419348.1"/>
    </source>
</evidence>
<sequence>MTMGVRGMRSHRGRRWLWERQDEDGDGVDDGNETEGEDEAGEEDGSDSSGPRPGPGPPGNKGPQKPPAPPGQAAKSSISTTSTTAEQTTETTSSTSTTSSEESTTTSTTSTEQLTTTTFSSESTTSTTSTSVLLTSNTAIPFSTVSQPPTSSFVFIPPTATFSIPSTTAFSTSLLASSIPFSTLSRTAETPTLAPVVFTPPPSSTVVQSNGNANLPSTTSIPASTSSSSSSVSTSPSAISAAYGISSGKSAPTATVIGIGVSIGGWSTLFPTPNHYSRTMAVVTVLISGLLLFFLRRRRKNQSYLTSRASATTSQSFWDRVSGLPSLGGRPAPPPKTSPYAQDFNSYAPFSPPPVQRQFDTSSSDENVEMPPPALFIPAVMTNAAPPPPPIFTNNRYQPPSQTQQPLRLNPATSPPYGTTTTVRTGPLSLSWFLGKPSKTPKPSLQTPGFIPPTGYGNLNPNFNEKQDMASRLTQMEADMQEQEQRWESSRREMAQRQSGLTESNPQSNPNSNPSVNNRQTLQSDGWESGIGDARSARFLSGIGSETTGRGSVTIQNARLDFIQPVTREQIMRNEMGTGTQMNMDVEDERRKVETARRAKWESSPDSLNELPRWRDPVLSIFEEVRGKTSGDVERDEDIYGGGGQGPVSPRRVV</sequence>
<reference evidence="2" key="1">
    <citation type="submission" date="2021-02" db="EMBL/GenBank/DDBJ databases">
        <title>Genome sequence Cadophora malorum strain M34.</title>
        <authorList>
            <person name="Stefanovic E."/>
            <person name="Vu D."/>
            <person name="Scully C."/>
            <person name="Dijksterhuis J."/>
            <person name="Roader J."/>
            <person name="Houbraken J."/>
        </authorList>
    </citation>
    <scope>NUCLEOTIDE SEQUENCE</scope>
    <source>
        <strain evidence="2">M34</strain>
    </source>
</reference>
<name>A0A8H7TIE4_9HELO</name>
<feature type="region of interest" description="Disordered" evidence="1">
    <location>
        <begin position="386"/>
        <end position="423"/>
    </location>
</feature>
<feature type="compositionally biased region" description="Low complexity" evidence="1">
    <location>
        <begin position="504"/>
        <end position="518"/>
    </location>
</feature>
<feature type="region of interest" description="Disordered" evidence="1">
    <location>
        <begin position="1"/>
        <end position="128"/>
    </location>
</feature>
<comment type="caution">
    <text evidence="2">The sequence shown here is derived from an EMBL/GenBank/DDBJ whole genome shotgun (WGS) entry which is preliminary data.</text>
</comment>
<feature type="region of interest" description="Disordered" evidence="1">
    <location>
        <begin position="201"/>
        <end position="234"/>
    </location>
</feature>
<protein>
    <submittedName>
        <fullName evidence="2">Uncharacterized protein</fullName>
    </submittedName>
</protein>
<feature type="compositionally biased region" description="Polar residues" evidence="1">
    <location>
        <begin position="392"/>
        <end position="407"/>
    </location>
</feature>